<dbReference type="InterPro" id="IPR029063">
    <property type="entry name" value="SAM-dependent_MTases_sf"/>
</dbReference>
<dbReference type="GO" id="GO:0005730">
    <property type="term" value="C:nucleolus"/>
    <property type="evidence" value="ECO:0007669"/>
    <property type="project" value="TreeGrafter"/>
</dbReference>
<dbReference type="Gene3D" id="3.40.50.150">
    <property type="entry name" value="Vaccinia Virus protein VP39"/>
    <property type="match status" value="1"/>
</dbReference>
<dbReference type="PANTHER" id="PTHR22807:SF4">
    <property type="entry name" value="28S RRNA (CYTOSINE-C(5))-METHYLTRANSFERASE"/>
    <property type="match status" value="1"/>
</dbReference>
<feature type="binding site" evidence="5">
    <location>
        <position position="348"/>
    </location>
    <ligand>
        <name>S-adenosyl-L-methionine</name>
        <dbReference type="ChEBI" id="CHEBI:59789"/>
    </ligand>
</feature>
<feature type="binding site" evidence="5">
    <location>
        <position position="326"/>
    </location>
    <ligand>
        <name>S-adenosyl-L-methionine</name>
        <dbReference type="ChEBI" id="CHEBI:59789"/>
    </ligand>
</feature>
<keyword evidence="4 5" id="KW-0694">RNA-binding</keyword>
<gene>
    <name evidence="7" type="ORF">FVE85_5799</name>
</gene>
<organism evidence="7 8">
    <name type="scientific">Porphyridium purpureum</name>
    <name type="common">Red alga</name>
    <name type="synonym">Porphyridium cruentum</name>
    <dbReference type="NCBI Taxonomy" id="35688"/>
    <lineage>
        <taxon>Eukaryota</taxon>
        <taxon>Rhodophyta</taxon>
        <taxon>Bangiophyceae</taxon>
        <taxon>Porphyridiales</taxon>
        <taxon>Porphyridiaceae</taxon>
        <taxon>Porphyridium</taxon>
    </lineage>
</organism>
<evidence type="ECO:0000259" key="6">
    <source>
        <dbReference type="PROSITE" id="PS51686"/>
    </source>
</evidence>
<comment type="similarity">
    <text evidence="5">Belongs to the class I-like SAM-binding methyltransferase superfamily. RsmB/NOP family.</text>
</comment>
<evidence type="ECO:0000256" key="2">
    <source>
        <dbReference type="ARBA" id="ARBA00022679"/>
    </source>
</evidence>
<sequence>MYELVVAAFESVRIGTSASLRSALYAQQAACGSEFRAVYALALEFQKADRSKMAQVLPNIQGWARAEQTLALVLLFELVCGAGRVRMTDKSSAQNVLPAFHLPQKVHDQVRAMGLTLDGKEVKLAVQRKFGSFESARRALKQPQELAALAPRLRFARWNGLAFPDGVEQMRKELEALGFLFVSNENAVLNSDSATAFTQDVTVPELFAFNPRAKLYDCPLVTSGALILQDKGSCLAAAALLDGLSEIFHGDDNGKTPVILDACAAPGNKSLHAAHLASRRAVFEKTQVANNPVVVAVERDATRFNLLCERVAAHAGSEWVLCLNADFLAIRPNHEALANVTVRAILLDPSCSGSGMRSRSDIGSDRPIDVARLQRLCAFQKTALVHALCDFPDALRVYVGVVRLFYSFVIKTLQSCLVVPTVSKSFPHPDCELQRSAYDFSFLPYEISG</sequence>
<evidence type="ECO:0000256" key="1">
    <source>
        <dbReference type="ARBA" id="ARBA00022603"/>
    </source>
</evidence>
<dbReference type="InterPro" id="IPR049561">
    <property type="entry name" value="NSUN5_7_fdxn-like"/>
</dbReference>
<keyword evidence="3 5" id="KW-0949">S-adenosyl-L-methionine</keyword>
<dbReference type="InterPro" id="IPR001678">
    <property type="entry name" value="MeTrfase_RsmB-F_NOP2_dom"/>
</dbReference>
<feature type="domain" description="SAM-dependent MTase RsmB/NOP-type" evidence="6">
    <location>
        <begin position="153"/>
        <end position="449"/>
    </location>
</feature>
<dbReference type="GO" id="GO:0070475">
    <property type="term" value="P:rRNA base methylation"/>
    <property type="evidence" value="ECO:0007669"/>
    <property type="project" value="TreeGrafter"/>
</dbReference>
<dbReference type="Pfam" id="PF21148">
    <property type="entry name" value="NSUN5_fdxn-like"/>
    <property type="match status" value="1"/>
</dbReference>
<comment type="caution">
    <text evidence="7">The sequence shown here is derived from an EMBL/GenBank/DDBJ whole genome shotgun (WGS) entry which is preliminary data.</text>
</comment>
<evidence type="ECO:0000256" key="4">
    <source>
        <dbReference type="ARBA" id="ARBA00022884"/>
    </source>
</evidence>
<dbReference type="PANTHER" id="PTHR22807">
    <property type="entry name" value="NOP2 YEAST -RELATED NOL1/NOP2/FMU SUN DOMAIN-CONTAINING"/>
    <property type="match status" value="1"/>
</dbReference>
<dbReference type="EMBL" id="VRMN01000001">
    <property type="protein sequence ID" value="KAA8498214.1"/>
    <property type="molecule type" value="Genomic_DNA"/>
</dbReference>
<dbReference type="OrthoDB" id="5907at2759"/>
<dbReference type="Proteomes" id="UP000324585">
    <property type="component" value="Unassembled WGS sequence"/>
</dbReference>
<dbReference type="PRINTS" id="PR02008">
    <property type="entry name" value="RCMTFAMILY"/>
</dbReference>
<dbReference type="Pfam" id="PF01189">
    <property type="entry name" value="Methyltr_RsmB-F"/>
    <property type="match status" value="1"/>
</dbReference>
<dbReference type="AlphaFoldDB" id="A0A5J4Z5E8"/>
<proteinExistence type="inferred from homology"/>
<dbReference type="GO" id="GO:0008173">
    <property type="term" value="F:RNA methyltransferase activity"/>
    <property type="evidence" value="ECO:0007669"/>
    <property type="project" value="InterPro"/>
</dbReference>
<evidence type="ECO:0000256" key="3">
    <source>
        <dbReference type="ARBA" id="ARBA00022691"/>
    </source>
</evidence>
<keyword evidence="2 5" id="KW-0808">Transferase</keyword>
<keyword evidence="8" id="KW-1185">Reference proteome</keyword>
<keyword evidence="1 5" id="KW-0489">Methyltransferase</keyword>
<dbReference type="PROSITE" id="PS51686">
    <property type="entry name" value="SAM_MT_RSMB_NOP"/>
    <property type="match status" value="1"/>
</dbReference>
<evidence type="ECO:0000313" key="8">
    <source>
        <dbReference type="Proteomes" id="UP000324585"/>
    </source>
</evidence>
<protein>
    <submittedName>
        <fullName evidence="7">25S rRNA (Cytosine-C(5))-methyltransferase rcm1</fullName>
    </submittedName>
</protein>
<dbReference type="Gene3D" id="3.30.70.1170">
    <property type="entry name" value="Sun protein, domain 3"/>
    <property type="match status" value="1"/>
</dbReference>
<evidence type="ECO:0000313" key="7">
    <source>
        <dbReference type="EMBL" id="KAA8498214.1"/>
    </source>
</evidence>
<dbReference type="InterPro" id="IPR049560">
    <property type="entry name" value="MeTrfase_RsmB-F_NOP2_cat"/>
</dbReference>
<dbReference type="SUPFAM" id="SSF53335">
    <property type="entry name" value="S-adenosyl-L-methionine-dependent methyltransferases"/>
    <property type="match status" value="1"/>
</dbReference>
<evidence type="ECO:0000256" key="5">
    <source>
        <dbReference type="PROSITE-ProRule" id="PRU01023"/>
    </source>
</evidence>
<feature type="binding site" evidence="5">
    <location>
        <begin position="263"/>
        <end position="269"/>
    </location>
    <ligand>
        <name>S-adenosyl-L-methionine</name>
        <dbReference type="ChEBI" id="CHEBI:59789"/>
    </ligand>
</feature>
<feature type="binding site" evidence="5">
    <location>
        <position position="298"/>
    </location>
    <ligand>
        <name>S-adenosyl-L-methionine</name>
        <dbReference type="ChEBI" id="CHEBI:59789"/>
    </ligand>
</feature>
<reference evidence="8" key="1">
    <citation type="journal article" date="2019" name="Nat. Commun.">
        <title>Expansion of phycobilisome linker gene families in mesophilic red algae.</title>
        <authorList>
            <person name="Lee J."/>
            <person name="Kim D."/>
            <person name="Bhattacharya D."/>
            <person name="Yoon H.S."/>
        </authorList>
    </citation>
    <scope>NUCLEOTIDE SEQUENCE [LARGE SCALE GENOMIC DNA]</scope>
    <source>
        <strain evidence="8">CCMP 1328</strain>
    </source>
</reference>
<dbReference type="GO" id="GO:0003723">
    <property type="term" value="F:RNA binding"/>
    <property type="evidence" value="ECO:0007669"/>
    <property type="project" value="UniProtKB-UniRule"/>
</dbReference>
<accession>A0A5J4Z5E8</accession>
<comment type="caution">
    <text evidence="5">Lacks conserved residue(s) required for the propagation of feature annotation.</text>
</comment>
<dbReference type="InterPro" id="IPR023267">
    <property type="entry name" value="RCMT"/>
</dbReference>
<name>A0A5J4Z5E8_PORPP</name>